<accession>A0ABX5EBA6</accession>
<dbReference type="InterPro" id="IPR006016">
    <property type="entry name" value="UspA"/>
</dbReference>
<organism evidence="3 4">
    <name type="scientific">Isoptericola halotolerans</name>
    <dbReference type="NCBI Taxonomy" id="300560"/>
    <lineage>
        <taxon>Bacteria</taxon>
        <taxon>Bacillati</taxon>
        <taxon>Actinomycetota</taxon>
        <taxon>Actinomycetes</taxon>
        <taxon>Micrococcales</taxon>
        <taxon>Promicromonosporaceae</taxon>
        <taxon>Isoptericola</taxon>
    </lineage>
</organism>
<reference evidence="3 4" key="1">
    <citation type="submission" date="2018-03" db="EMBL/GenBank/DDBJ databases">
        <title>Comparative analysis of microorganisms from saline springs in Andes Mountain Range, Colombia.</title>
        <authorList>
            <person name="Rubin E."/>
        </authorList>
    </citation>
    <scope>NUCLEOTIDE SEQUENCE [LARGE SCALE GENOMIC DNA]</scope>
    <source>
        <strain evidence="3 4">CG 23</strain>
    </source>
</reference>
<sequence>MNAAARAAPVVVAVDGTQRSTGAIKYAIHEARRRGTDLQVVHVAPRALPVGGSMPSMGIPTDALVEVAGRILDEVVDQTRSLAPDLAVDGVLREGRRVVEIPAAGARGSLVVLGRETRHGTERVLGGSTTAGVAARASVPVAVVDEDWEPTARDRVLVGLEPAAGEVLSYAFPLAAARHALLQVMHVWRVPDAYAAVDEERALAGEWVLDATRLLESTVADWRDSFPDVEVEISVVPGRAAQALVDAAVRADVLLLARHRRDVEHLGRLGPTIRAVLGHRGTPVEVVPMTGVPQHAPLVLERFGEVLKS</sequence>
<dbReference type="RefSeq" id="WP_243401122.1">
    <property type="nucleotide sequence ID" value="NZ_PVTX01000013.1"/>
</dbReference>
<dbReference type="EMBL" id="PVTX01000013">
    <property type="protein sequence ID" value="PRZ03584.1"/>
    <property type="molecule type" value="Genomic_DNA"/>
</dbReference>
<proteinExistence type="inferred from homology"/>
<gene>
    <name evidence="3" type="ORF">BCL65_11385</name>
</gene>
<dbReference type="InterPro" id="IPR006015">
    <property type="entry name" value="Universal_stress_UspA"/>
</dbReference>
<dbReference type="Gene3D" id="3.40.50.620">
    <property type="entry name" value="HUPs"/>
    <property type="match status" value="2"/>
</dbReference>
<dbReference type="InterPro" id="IPR014729">
    <property type="entry name" value="Rossmann-like_a/b/a_fold"/>
</dbReference>
<evidence type="ECO:0000256" key="1">
    <source>
        <dbReference type="ARBA" id="ARBA00008791"/>
    </source>
</evidence>
<dbReference type="PANTHER" id="PTHR46268">
    <property type="entry name" value="STRESS RESPONSE PROTEIN NHAX"/>
    <property type="match status" value="1"/>
</dbReference>
<dbReference type="PANTHER" id="PTHR46268:SF6">
    <property type="entry name" value="UNIVERSAL STRESS PROTEIN UP12"/>
    <property type="match status" value="1"/>
</dbReference>
<feature type="domain" description="UspA" evidence="2">
    <location>
        <begin position="10"/>
        <end position="144"/>
    </location>
</feature>
<feature type="domain" description="UspA" evidence="2">
    <location>
        <begin position="154"/>
        <end position="288"/>
    </location>
</feature>
<keyword evidence="4" id="KW-1185">Reference proteome</keyword>
<comment type="caution">
    <text evidence="3">The sequence shown here is derived from an EMBL/GenBank/DDBJ whole genome shotgun (WGS) entry which is preliminary data.</text>
</comment>
<dbReference type="SUPFAM" id="SSF52402">
    <property type="entry name" value="Adenine nucleotide alpha hydrolases-like"/>
    <property type="match status" value="2"/>
</dbReference>
<protein>
    <submittedName>
        <fullName evidence="3">Nucleotide-binding universal stress UspA family protein</fullName>
    </submittedName>
</protein>
<comment type="similarity">
    <text evidence="1">Belongs to the universal stress protein A family.</text>
</comment>
<dbReference type="Proteomes" id="UP000239895">
    <property type="component" value="Unassembled WGS sequence"/>
</dbReference>
<evidence type="ECO:0000313" key="3">
    <source>
        <dbReference type="EMBL" id="PRZ03584.1"/>
    </source>
</evidence>
<evidence type="ECO:0000259" key="2">
    <source>
        <dbReference type="Pfam" id="PF00582"/>
    </source>
</evidence>
<evidence type="ECO:0000313" key="4">
    <source>
        <dbReference type="Proteomes" id="UP000239895"/>
    </source>
</evidence>
<dbReference type="PRINTS" id="PR01438">
    <property type="entry name" value="UNVRSLSTRESS"/>
</dbReference>
<dbReference type="CDD" id="cd00293">
    <property type="entry name" value="USP-like"/>
    <property type="match status" value="1"/>
</dbReference>
<dbReference type="Pfam" id="PF00582">
    <property type="entry name" value="Usp"/>
    <property type="match status" value="2"/>
</dbReference>
<name>A0ABX5EBA6_9MICO</name>